<evidence type="ECO:0000259" key="13">
    <source>
        <dbReference type="PROSITE" id="PS51379"/>
    </source>
</evidence>
<evidence type="ECO:0000313" key="15">
    <source>
        <dbReference type="Proteomes" id="UP000010469"/>
    </source>
</evidence>
<keyword evidence="4" id="KW-0004">4Fe-4S</keyword>
<dbReference type="KEGG" id="clg:Calag_1107"/>
<comment type="subcellular location">
    <subcellularLocation>
        <location evidence="1">Cell membrane</location>
        <topology evidence="1">Multi-pass membrane protein</topology>
    </subcellularLocation>
</comment>
<keyword evidence="10" id="KW-0411">Iron-sulfur</keyword>
<dbReference type="Pfam" id="PF13237">
    <property type="entry name" value="Fer4_10"/>
    <property type="match status" value="1"/>
</dbReference>
<dbReference type="HOGENOM" id="CLU_005304_1_0_2"/>
<name>L0ABM8_CALLD</name>
<dbReference type="PROSITE" id="PS51379">
    <property type="entry name" value="4FE4S_FER_2"/>
    <property type="match status" value="2"/>
</dbReference>
<dbReference type="Gene3D" id="1.20.950.20">
    <property type="entry name" value="Transmembrane di-heme cytochromes, Chain C"/>
    <property type="match status" value="1"/>
</dbReference>
<dbReference type="Pfam" id="PF02754">
    <property type="entry name" value="CCG"/>
    <property type="match status" value="2"/>
</dbReference>
<keyword evidence="6" id="KW-0479">Metal-binding</keyword>
<dbReference type="GO" id="GO:0046872">
    <property type="term" value="F:metal ion binding"/>
    <property type="evidence" value="ECO:0007669"/>
    <property type="project" value="UniProtKB-KW"/>
</dbReference>
<dbReference type="InterPro" id="IPR009051">
    <property type="entry name" value="Helical_ferredxn"/>
</dbReference>
<evidence type="ECO:0000256" key="4">
    <source>
        <dbReference type="ARBA" id="ARBA00022485"/>
    </source>
</evidence>
<feature type="transmembrane region" description="Helical" evidence="12">
    <location>
        <begin position="17"/>
        <end position="38"/>
    </location>
</feature>
<keyword evidence="11 12" id="KW-0472">Membrane</keyword>
<dbReference type="eggNOG" id="arCOG00332">
    <property type="taxonomic scope" value="Archaea"/>
</dbReference>
<dbReference type="Gene3D" id="1.10.1060.10">
    <property type="entry name" value="Alpha-helical ferredoxin"/>
    <property type="match status" value="1"/>
</dbReference>
<keyword evidence="3" id="KW-1003">Cell membrane</keyword>
<dbReference type="EMBL" id="CP003378">
    <property type="protein sequence ID" value="AFZ70829.1"/>
    <property type="molecule type" value="Genomic_DNA"/>
</dbReference>
<evidence type="ECO:0000256" key="10">
    <source>
        <dbReference type="ARBA" id="ARBA00023014"/>
    </source>
</evidence>
<reference evidence="15" key="1">
    <citation type="submission" date="2012-03" db="EMBL/GenBank/DDBJ databases">
        <title>Complete genome of Caldisphaera lagunensis DSM 15908.</title>
        <authorList>
            <person name="Lucas S."/>
            <person name="Copeland A."/>
            <person name="Lapidus A."/>
            <person name="Glavina del Rio T."/>
            <person name="Dalin E."/>
            <person name="Tice H."/>
            <person name="Bruce D."/>
            <person name="Goodwin L."/>
            <person name="Pitluck S."/>
            <person name="Peters L."/>
            <person name="Mikhailova N."/>
            <person name="Teshima H."/>
            <person name="Kyrpides N."/>
            <person name="Mavromatis K."/>
            <person name="Ivanova N."/>
            <person name="Brettin T."/>
            <person name="Detter J.C."/>
            <person name="Han C."/>
            <person name="Larimer F."/>
            <person name="Land M."/>
            <person name="Hauser L."/>
            <person name="Markowitz V."/>
            <person name="Cheng J.-F."/>
            <person name="Hugenholtz P."/>
            <person name="Woyke T."/>
            <person name="Wu D."/>
            <person name="Spring S."/>
            <person name="Schroeder M."/>
            <person name="Brambilla E."/>
            <person name="Klenk H.-P."/>
            <person name="Eisen J.A."/>
        </authorList>
    </citation>
    <scope>NUCLEOTIDE SEQUENCE [LARGE SCALE GENOMIC DNA]</scope>
    <source>
        <strain evidence="15">DSM 15908 / JCM 11604 / IC-154</strain>
    </source>
</reference>
<evidence type="ECO:0000256" key="11">
    <source>
        <dbReference type="ARBA" id="ARBA00023136"/>
    </source>
</evidence>
<keyword evidence="15" id="KW-1185">Reference proteome</keyword>
<dbReference type="SUPFAM" id="SSF46548">
    <property type="entry name" value="alpha-helical ferredoxin"/>
    <property type="match status" value="1"/>
</dbReference>
<feature type="transmembrane region" description="Helical" evidence="12">
    <location>
        <begin position="150"/>
        <end position="176"/>
    </location>
</feature>
<evidence type="ECO:0000256" key="1">
    <source>
        <dbReference type="ARBA" id="ARBA00004651"/>
    </source>
</evidence>
<evidence type="ECO:0000256" key="8">
    <source>
        <dbReference type="ARBA" id="ARBA00023002"/>
    </source>
</evidence>
<dbReference type="InterPro" id="IPR023234">
    <property type="entry name" value="NarG-like_domain"/>
</dbReference>
<dbReference type="GO" id="GO:0005886">
    <property type="term" value="C:plasma membrane"/>
    <property type="evidence" value="ECO:0007669"/>
    <property type="project" value="UniProtKB-SubCell"/>
</dbReference>
<accession>L0ABM8</accession>
<dbReference type="AlphaFoldDB" id="L0ABM8"/>
<dbReference type="RefSeq" id="WP_015232726.1">
    <property type="nucleotide sequence ID" value="NC_019791.1"/>
</dbReference>
<dbReference type="GeneID" id="14212367"/>
<evidence type="ECO:0000256" key="12">
    <source>
        <dbReference type="SAM" id="Phobius"/>
    </source>
</evidence>
<dbReference type="PANTHER" id="PTHR43255:SF1">
    <property type="entry name" value="IRON-SULFUR-BINDING OXIDOREDUCTASE FADF-RELATED"/>
    <property type="match status" value="1"/>
</dbReference>
<evidence type="ECO:0000256" key="9">
    <source>
        <dbReference type="ARBA" id="ARBA00023004"/>
    </source>
</evidence>
<keyword evidence="8" id="KW-0560">Oxidoreductase</keyword>
<dbReference type="STRING" id="1056495.Calag_1107"/>
<dbReference type="GO" id="GO:0051539">
    <property type="term" value="F:4 iron, 4 sulfur cluster binding"/>
    <property type="evidence" value="ECO:0007669"/>
    <property type="project" value="UniProtKB-KW"/>
</dbReference>
<gene>
    <name evidence="14" type="ordered locus">Calag_1107</name>
</gene>
<evidence type="ECO:0000256" key="7">
    <source>
        <dbReference type="ARBA" id="ARBA00022989"/>
    </source>
</evidence>
<comment type="similarity">
    <text evidence="2">Belongs to the HdrC family.</text>
</comment>
<evidence type="ECO:0000256" key="3">
    <source>
        <dbReference type="ARBA" id="ARBA00022475"/>
    </source>
</evidence>
<keyword evidence="7 12" id="KW-1133">Transmembrane helix</keyword>
<dbReference type="InterPro" id="IPR004017">
    <property type="entry name" value="Cys_rich_dom"/>
</dbReference>
<dbReference type="InterPro" id="IPR036197">
    <property type="entry name" value="NarG-like_sf"/>
</dbReference>
<dbReference type="InParanoid" id="L0ABM8"/>
<feature type="domain" description="4Fe-4S ferredoxin-type" evidence="13">
    <location>
        <begin position="333"/>
        <end position="365"/>
    </location>
</feature>
<sequence length="688" mass="78439">MAYIGIYNFVWVQSYEAIVYILGTIVALIILYSAWVGYKRWTFGGEKIKWPSIGYIVKNFIQYVIFQWKILRKRFPGTMHALIFYGIGWLAVTTTLRAINDHVVVFLTGDVFFVYKILANIAGFIALAGIIIAIIRRKFKLTKNLPQDPYYYLVLGMLLVILITGFLVDGIAAVAYRYTWESYWFDPGGYLVFLWAKTVPVSELQVIYRALWLFHMTLAMVAMALIPYTNLWHIYPAAVNVSLQREGNIPDGIKPVIDIDERIEKGQPIGVVKLSDTTWKQRIDYDACTSCMRCTNACPANISGKILSPRDVIVNLADMEHKGMWNENVIGTKVMQVNPEAIWSCVTCGACVYECPVTIHHLDTIIDLRRGMVSTSSQDIPEDALNALYRLQQTGNPTGMNPVEKEQWFNDLAQKFGDDIIAKEGEEYDYLYWIGCVTSYDPRIRPVAESVIKILKNAGYKIGIPLEQGCCGEPARSIGDEALYVEYIKMNLEMLSKYKFKKLLLNCPHGFNNFKNNYKKYKDYFLKNESLKGYADLLDNLKVEHHSMVLSKLIKEGKIKPSKELSYALTYHDPCYLGRWNNVYDEPRDVISNIKGLRIKEMPRNRENSFCCGGGGGQLFYEIKRGERISSLRAEEASKTLSNENNKVVAVACPFCNTMFRGESGKFGFNVKDIAELLDESLEKKEDS</sequence>
<dbReference type="SUPFAM" id="SSF103501">
    <property type="entry name" value="Respiratory nitrate reductase 1 gamma chain"/>
    <property type="match status" value="1"/>
</dbReference>
<evidence type="ECO:0000313" key="14">
    <source>
        <dbReference type="EMBL" id="AFZ70829.1"/>
    </source>
</evidence>
<dbReference type="PANTHER" id="PTHR43255">
    <property type="entry name" value="IRON-SULFUR-BINDING OXIDOREDUCTASE FADF-RELATED-RELATED"/>
    <property type="match status" value="1"/>
</dbReference>
<dbReference type="GO" id="GO:0016491">
    <property type="term" value="F:oxidoreductase activity"/>
    <property type="evidence" value="ECO:0007669"/>
    <property type="project" value="UniProtKB-KW"/>
</dbReference>
<proteinExistence type="inferred from homology"/>
<dbReference type="InterPro" id="IPR051460">
    <property type="entry name" value="HdrC_iron-sulfur_subunit"/>
</dbReference>
<evidence type="ECO:0000256" key="2">
    <source>
        <dbReference type="ARBA" id="ARBA00007097"/>
    </source>
</evidence>
<keyword evidence="5 12" id="KW-0812">Transmembrane</keyword>
<feature type="transmembrane region" description="Helical" evidence="12">
    <location>
        <begin position="112"/>
        <end position="135"/>
    </location>
</feature>
<evidence type="ECO:0000256" key="6">
    <source>
        <dbReference type="ARBA" id="ARBA00022723"/>
    </source>
</evidence>
<dbReference type="PROSITE" id="PS00198">
    <property type="entry name" value="4FE4S_FER_1"/>
    <property type="match status" value="2"/>
</dbReference>
<organism evidence="14 15">
    <name type="scientific">Caldisphaera lagunensis (strain DSM 15908 / JCM 11604 / ANMR 0165 / IC-154)</name>
    <dbReference type="NCBI Taxonomy" id="1056495"/>
    <lineage>
        <taxon>Archaea</taxon>
        <taxon>Thermoproteota</taxon>
        <taxon>Thermoprotei</taxon>
        <taxon>Acidilobales</taxon>
        <taxon>Caldisphaeraceae</taxon>
        <taxon>Caldisphaera</taxon>
    </lineage>
</organism>
<dbReference type="InterPro" id="IPR017900">
    <property type="entry name" value="4Fe4S_Fe_S_CS"/>
</dbReference>
<dbReference type="OrthoDB" id="42878at2157"/>
<dbReference type="Proteomes" id="UP000010469">
    <property type="component" value="Chromosome"/>
</dbReference>
<dbReference type="InterPro" id="IPR017896">
    <property type="entry name" value="4Fe4S_Fe-S-bd"/>
</dbReference>
<evidence type="ECO:0000256" key="5">
    <source>
        <dbReference type="ARBA" id="ARBA00022692"/>
    </source>
</evidence>
<protein>
    <submittedName>
        <fullName evidence="14">Fe-S oxidoreductase</fullName>
    </submittedName>
</protein>
<feature type="domain" description="4Fe-4S ferredoxin-type" evidence="13">
    <location>
        <begin position="279"/>
        <end position="309"/>
    </location>
</feature>
<feature type="transmembrane region" description="Helical" evidence="12">
    <location>
        <begin position="82"/>
        <end position="100"/>
    </location>
</feature>
<feature type="transmembrane region" description="Helical" evidence="12">
    <location>
        <begin position="211"/>
        <end position="235"/>
    </location>
</feature>
<dbReference type="Pfam" id="PF02665">
    <property type="entry name" value="Nitrate_red_gam"/>
    <property type="match status" value="1"/>
</dbReference>
<keyword evidence="9" id="KW-0408">Iron</keyword>